<dbReference type="Proteomes" id="UP000249254">
    <property type="component" value="Unassembled WGS sequence"/>
</dbReference>
<protein>
    <recommendedName>
        <fullName evidence="3">Class I SAM-dependent methyltransferase</fullName>
    </recommendedName>
</protein>
<dbReference type="InterPro" id="IPR029063">
    <property type="entry name" value="SAM-dependent_MTases_sf"/>
</dbReference>
<dbReference type="SUPFAM" id="SSF53335">
    <property type="entry name" value="S-adenosyl-L-methionine-dependent methyltransferases"/>
    <property type="match status" value="1"/>
</dbReference>
<accession>A0A328AND3</accession>
<evidence type="ECO:0000313" key="1">
    <source>
        <dbReference type="EMBL" id="RAK56087.1"/>
    </source>
</evidence>
<sequence length="322" mass="35924">MAGFLRAQRSALRRRVRRTMLGNCVLLVLDNQKAKYRLARGDIQTDSGMAHAGRDVAASLAYIDMVHREYLTEAAIDRFHGRVAEIGPGDNCGVGLLMLADGAKHVDLVDRFYSDRDPAQHAAIYRALIARERGLNHLAGCDREGAFRGIARHYGEAASAEHFFIENRGYDFIVSRAVLEHVSDPILSLQRMRAALNPGGVMIHVVDLRDHGMFTACGFDELKFLEVPSAIYPQMTAAMGRPNRVPLSAFRAACPDATIKVTHLVGSTQLDRPMAWEELPQELRNDAVERVKARKKRFTSKLRSERDEDLAVTGFVLIDRAM</sequence>
<dbReference type="Pfam" id="PF13489">
    <property type="entry name" value="Methyltransf_23"/>
    <property type="match status" value="1"/>
</dbReference>
<reference evidence="2" key="1">
    <citation type="submission" date="2018-05" db="EMBL/GenBank/DDBJ databases">
        <authorList>
            <person name="Li X."/>
        </authorList>
    </citation>
    <scope>NUCLEOTIDE SEQUENCE [LARGE SCALE GENOMIC DNA]</scope>
    <source>
        <strain evidence="2">LX32</strain>
    </source>
</reference>
<dbReference type="CDD" id="cd02440">
    <property type="entry name" value="AdoMet_MTases"/>
    <property type="match status" value="1"/>
</dbReference>
<name>A0A328AND3_9CAUL</name>
<keyword evidence="2" id="KW-1185">Reference proteome</keyword>
<dbReference type="EMBL" id="QFYQ01000001">
    <property type="protein sequence ID" value="RAK56087.1"/>
    <property type="molecule type" value="Genomic_DNA"/>
</dbReference>
<proteinExistence type="predicted"/>
<evidence type="ECO:0008006" key="3">
    <source>
        <dbReference type="Google" id="ProtNLM"/>
    </source>
</evidence>
<organism evidence="1 2">
    <name type="scientific">Phenylobacterium soli</name>
    <dbReference type="NCBI Taxonomy" id="2170551"/>
    <lineage>
        <taxon>Bacteria</taxon>
        <taxon>Pseudomonadati</taxon>
        <taxon>Pseudomonadota</taxon>
        <taxon>Alphaproteobacteria</taxon>
        <taxon>Caulobacterales</taxon>
        <taxon>Caulobacteraceae</taxon>
        <taxon>Phenylobacterium</taxon>
    </lineage>
</organism>
<gene>
    <name evidence="1" type="ORF">DJ017_17010</name>
</gene>
<dbReference type="OrthoDB" id="7261154at2"/>
<dbReference type="Gene3D" id="3.40.50.150">
    <property type="entry name" value="Vaccinia Virus protein VP39"/>
    <property type="match status" value="1"/>
</dbReference>
<evidence type="ECO:0000313" key="2">
    <source>
        <dbReference type="Proteomes" id="UP000249254"/>
    </source>
</evidence>
<comment type="caution">
    <text evidence="1">The sequence shown here is derived from an EMBL/GenBank/DDBJ whole genome shotgun (WGS) entry which is preliminary data.</text>
</comment>
<dbReference type="AlphaFoldDB" id="A0A328AND3"/>